<dbReference type="Gene3D" id="3.40.50.720">
    <property type="entry name" value="NAD(P)-binding Rossmann-like Domain"/>
    <property type="match status" value="1"/>
</dbReference>
<evidence type="ECO:0000259" key="1">
    <source>
        <dbReference type="SMART" id="SM00881"/>
    </source>
</evidence>
<reference evidence="2 3" key="1">
    <citation type="submission" date="2011-11" db="EMBL/GenBank/DDBJ databases">
        <title>The Noncontiguous Finished sequence of Saccharomonospora cyanea NA-134.</title>
        <authorList>
            <consortium name="US DOE Joint Genome Institute"/>
            <person name="Lucas S."/>
            <person name="Han J."/>
            <person name="Lapidus A."/>
            <person name="Cheng J.-F."/>
            <person name="Goodwin L."/>
            <person name="Pitluck S."/>
            <person name="Peters L."/>
            <person name="Ovchinnikova G."/>
            <person name="Lu M."/>
            <person name="Detter J.C."/>
            <person name="Han C."/>
            <person name="Tapia R."/>
            <person name="Land M."/>
            <person name="Hauser L."/>
            <person name="Kyrpides N."/>
            <person name="Ivanova N."/>
            <person name="Pagani I."/>
            <person name="Brambilla E.-M."/>
            <person name="Klenk H.-P."/>
            <person name="Woyke T."/>
        </authorList>
    </citation>
    <scope>NUCLEOTIDE SEQUENCE [LARGE SCALE GENOMIC DNA]</scope>
    <source>
        <strain evidence="2 3">NA-134</strain>
    </source>
</reference>
<dbReference type="SMART" id="SM00881">
    <property type="entry name" value="CoA_binding"/>
    <property type="match status" value="1"/>
</dbReference>
<dbReference type="RefSeq" id="WP_005458821.1">
    <property type="nucleotide sequence ID" value="NZ_CM001440.1"/>
</dbReference>
<dbReference type="EMBL" id="CM001440">
    <property type="protein sequence ID" value="EHR62836.1"/>
    <property type="molecule type" value="Genomic_DNA"/>
</dbReference>
<keyword evidence="3" id="KW-1185">Reference proteome</keyword>
<evidence type="ECO:0000313" key="2">
    <source>
        <dbReference type="EMBL" id="EHR62836.1"/>
    </source>
</evidence>
<dbReference type="InterPro" id="IPR036291">
    <property type="entry name" value="NAD(P)-bd_dom_sf"/>
</dbReference>
<dbReference type="InterPro" id="IPR003781">
    <property type="entry name" value="CoA-bd"/>
</dbReference>
<dbReference type="PANTHER" id="PTHR33303">
    <property type="entry name" value="CYTOPLASMIC PROTEIN-RELATED"/>
    <property type="match status" value="1"/>
</dbReference>
<accession>H5XIH5</accession>
<dbReference type="eggNOG" id="COG1832">
    <property type="taxonomic scope" value="Bacteria"/>
</dbReference>
<protein>
    <submittedName>
        <fullName evidence="2">Putative CoA-binding protein</fullName>
    </submittedName>
</protein>
<evidence type="ECO:0000313" key="3">
    <source>
        <dbReference type="Proteomes" id="UP000002791"/>
    </source>
</evidence>
<sequence length="154" mass="16261">MTTSRPPAERILREFDTIAVVGLSRDPAKEAHSVPAAMRDAGFRVIPVNPVAEPGSVLLTETVFRNLGEAAEAGRPIEVVNVFRPSPEAAAVTRDAVRVGARAVWLQLGIASAEARALAEDAGMLYVEDECMAVVRARLGIVKSAGEGGEKGSR</sequence>
<dbReference type="HOGENOM" id="CLU_112567_0_1_11"/>
<gene>
    <name evidence="2" type="ORF">SaccyDRAFT_4013</name>
</gene>
<dbReference type="Proteomes" id="UP000002791">
    <property type="component" value="Chromosome"/>
</dbReference>
<dbReference type="STRING" id="882082.SaccyDRAFT_4013"/>
<proteinExistence type="predicted"/>
<organism evidence="2 3">
    <name type="scientific">Saccharomonospora cyanea NA-134</name>
    <dbReference type="NCBI Taxonomy" id="882082"/>
    <lineage>
        <taxon>Bacteria</taxon>
        <taxon>Bacillati</taxon>
        <taxon>Actinomycetota</taxon>
        <taxon>Actinomycetes</taxon>
        <taxon>Pseudonocardiales</taxon>
        <taxon>Pseudonocardiaceae</taxon>
        <taxon>Saccharomonospora</taxon>
    </lineage>
</organism>
<dbReference type="AlphaFoldDB" id="H5XIH5"/>
<dbReference type="PANTHER" id="PTHR33303:SF2">
    <property type="entry name" value="COA-BINDING DOMAIN-CONTAINING PROTEIN"/>
    <property type="match status" value="1"/>
</dbReference>
<name>H5XIH5_9PSEU</name>
<dbReference type="SUPFAM" id="SSF51735">
    <property type="entry name" value="NAD(P)-binding Rossmann-fold domains"/>
    <property type="match status" value="1"/>
</dbReference>
<dbReference type="OrthoDB" id="9804695at2"/>
<feature type="domain" description="CoA-binding" evidence="1">
    <location>
        <begin position="12"/>
        <end position="110"/>
    </location>
</feature>
<dbReference type="Pfam" id="PF13380">
    <property type="entry name" value="CoA_binding_2"/>
    <property type="match status" value="1"/>
</dbReference>